<reference evidence="1" key="1">
    <citation type="submission" date="2023-02" db="EMBL/GenBank/DDBJ databases">
        <title>A novel hydrolase synthesized by Rhodococcus erythropolis HQ is responsible for the detoxification of Zearalenone.</title>
        <authorList>
            <person name="Hu J."/>
            <person name="Xu J."/>
        </authorList>
    </citation>
    <scope>NUCLEOTIDE SEQUENCE</scope>
    <source>
        <strain evidence="1">HQ</strain>
    </source>
</reference>
<name>A0AAW6LN10_RHOSG</name>
<proteinExistence type="predicted"/>
<dbReference type="EMBL" id="JARDXE010000014">
    <property type="protein sequence ID" value="MDE8647576.1"/>
    <property type="molecule type" value="Genomic_DNA"/>
</dbReference>
<organism evidence="1 2">
    <name type="scientific">Rhodococcus qingshengii</name>
    <dbReference type="NCBI Taxonomy" id="334542"/>
    <lineage>
        <taxon>Bacteria</taxon>
        <taxon>Bacillati</taxon>
        <taxon>Actinomycetota</taxon>
        <taxon>Actinomycetes</taxon>
        <taxon>Mycobacteriales</taxon>
        <taxon>Nocardiaceae</taxon>
        <taxon>Rhodococcus</taxon>
        <taxon>Rhodococcus erythropolis group</taxon>
    </lineage>
</organism>
<dbReference type="RefSeq" id="WP_275232143.1">
    <property type="nucleotide sequence ID" value="NZ_JARDXE010000014.1"/>
</dbReference>
<dbReference type="Proteomes" id="UP001217325">
    <property type="component" value="Unassembled WGS sequence"/>
</dbReference>
<evidence type="ECO:0000313" key="2">
    <source>
        <dbReference type="Proteomes" id="UP001217325"/>
    </source>
</evidence>
<protein>
    <submittedName>
        <fullName evidence="1">Uncharacterized protein</fullName>
    </submittedName>
</protein>
<evidence type="ECO:0000313" key="1">
    <source>
        <dbReference type="EMBL" id="MDE8647576.1"/>
    </source>
</evidence>
<comment type="caution">
    <text evidence="1">The sequence shown here is derived from an EMBL/GenBank/DDBJ whole genome shotgun (WGS) entry which is preliminary data.</text>
</comment>
<dbReference type="AlphaFoldDB" id="A0AAW6LN10"/>
<gene>
    <name evidence="1" type="ORF">PXH69_21615</name>
</gene>
<sequence length="121" mass="13078">MATTSLVRLSTPTGSDDPEVVLLVHYDGDAVGTELAKMIARDGYPAVHSTFAQQPTRHWKEIFAVAGEAVRSEAEDLPVDGFGIAWTGEMLLTAEEIGDGSRWGWNSSYLVTPDGKVSHCK</sequence>
<accession>A0AAW6LN10</accession>